<accession>A0ABM1BJ52</accession>
<dbReference type="RefSeq" id="XP_013783033.1">
    <property type="nucleotide sequence ID" value="XM_013927579.1"/>
</dbReference>
<dbReference type="PANTHER" id="PTHR21398">
    <property type="entry name" value="AGAP007094-PA"/>
    <property type="match status" value="1"/>
</dbReference>
<dbReference type="InterPro" id="IPR006631">
    <property type="entry name" value="DM4_12"/>
</dbReference>
<gene>
    <name evidence="3" type="primary">LOC106467250</name>
</gene>
<keyword evidence="1" id="KW-0732">Signal</keyword>
<dbReference type="Proteomes" id="UP000694941">
    <property type="component" value="Unplaced"/>
</dbReference>
<evidence type="ECO:0000313" key="2">
    <source>
        <dbReference type="Proteomes" id="UP000694941"/>
    </source>
</evidence>
<feature type="chain" id="PRO_5045234152" evidence="1">
    <location>
        <begin position="19"/>
        <end position="189"/>
    </location>
</feature>
<dbReference type="Pfam" id="PF07841">
    <property type="entry name" value="DM4_12"/>
    <property type="match status" value="1"/>
</dbReference>
<reference evidence="3" key="1">
    <citation type="submission" date="2025-08" db="UniProtKB">
        <authorList>
            <consortium name="RefSeq"/>
        </authorList>
    </citation>
    <scope>IDENTIFICATION</scope>
    <source>
        <tissue evidence="3">Muscle</tissue>
    </source>
</reference>
<name>A0ABM1BJ52_LIMPO</name>
<proteinExistence type="predicted"/>
<sequence length="189" mass="21013">MLKKLVCIFFLYIFATSGQELEELDKNSLVPKSRVRRIAFPPDSTLEITAELLLPIPLANGVTSAVCIELPVAVAVPPAATFFATYYKTRSIAENRLGFFSGVETMLKRFGIDGKECVLRTICEVAEVPVLEDGLLGEVLNLLLSASKVPDEYKLLEDYVNAEKYGRKNGNCEEAYSKCPFSLFKVFEI</sequence>
<protein>
    <submittedName>
        <fullName evidence="3">Uncharacterized protein LOC106467250</fullName>
    </submittedName>
</protein>
<dbReference type="PANTHER" id="PTHR21398:SF6">
    <property type="entry name" value="AGAP007094-PA"/>
    <property type="match status" value="1"/>
</dbReference>
<dbReference type="SMART" id="SM00718">
    <property type="entry name" value="DM4_12"/>
    <property type="match status" value="1"/>
</dbReference>
<organism evidence="2 3">
    <name type="scientific">Limulus polyphemus</name>
    <name type="common">Atlantic horseshoe crab</name>
    <dbReference type="NCBI Taxonomy" id="6850"/>
    <lineage>
        <taxon>Eukaryota</taxon>
        <taxon>Metazoa</taxon>
        <taxon>Ecdysozoa</taxon>
        <taxon>Arthropoda</taxon>
        <taxon>Chelicerata</taxon>
        <taxon>Merostomata</taxon>
        <taxon>Xiphosura</taxon>
        <taxon>Limulidae</taxon>
        <taxon>Limulus</taxon>
    </lineage>
</organism>
<dbReference type="GeneID" id="106467250"/>
<evidence type="ECO:0000256" key="1">
    <source>
        <dbReference type="SAM" id="SignalP"/>
    </source>
</evidence>
<evidence type="ECO:0000313" key="3">
    <source>
        <dbReference type="RefSeq" id="XP_013783033.1"/>
    </source>
</evidence>
<feature type="signal peptide" evidence="1">
    <location>
        <begin position="1"/>
        <end position="18"/>
    </location>
</feature>
<keyword evidence="2" id="KW-1185">Reference proteome</keyword>